<dbReference type="PANTHER" id="PTHR11717">
    <property type="entry name" value="LOW MOLECULAR WEIGHT PROTEIN TYROSINE PHOSPHATASE"/>
    <property type="match status" value="1"/>
</dbReference>
<dbReference type="GO" id="GO:0004725">
    <property type="term" value="F:protein tyrosine phosphatase activity"/>
    <property type="evidence" value="ECO:0007669"/>
    <property type="project" value="UniProtKB-EC"/>
</dbReference>
<name>A0ABX1V9B6_9PLAN</name>
<protein>
    <recommendedName>
        <fullName evidence="2">protein-tyrosine-phosphatase</fullName>
        <ecNumber evidence="2">3.1.3.48</ecNumber>
    </recommendedName>
</protein>
<dbReference type="InterPro" id="IPR023485">
    <property type="entry name" value="Ptyr_pPase"/>
</dbReference>
<comment type="similarity">
    <text evidence="1">Belongs to the low molecular weight phosphotyrosine protein phosphatase family.</text>
</comment>
<keyword evidence="4" id="KW-0904">Protein phosphatase</keyword>
<reference evidence="7 8" key="1">
    <citation type="journal article" date="2020" name="Syst. Appl. Microbiol.">
        <title>Alienimonas chondri sp. nov., a novel planctomycete isolated from the biofilm of the red alga Chondrus crispus.</title>
        <authorList>
            <person name="Vitorino I."/>
            <person name="Albuquerque L."/>
            <person name="Wiegand S."/>
            <person name="Kallscheuer N."/>
            <person name="da Costa M.S."/>
            <person name="Lobo-da-Cunha A."/>
            <person name="Jogler C."/>
            <person name="Lage O.M."/>
        </authorList>
    </citation>
    <scope>NUCLEOTIDE SEQUENCE [LARGE SCALE GENOMIC DNA]</scope>
    <source>
        <strain evidence="7 8">LzC2</strain>
    </source>
</reference>
<gene>
    <name evidence="7" type="primary">arsC_1</name>
    <name evidence="7" type="ORF">LzC2_00400</name>
</gene>
<keyword evidence="3 7" id="KW-0378">Hydrolase</keyword>
<evidence type="ECO:0000259" key="6">
    <source>
        <dbReference type="SMART" id="SM00226"/>
    </source>
</evidence>
<evidence type="ECO:0000256" key="1">
    <source>
        <dbReference type="ARBA" id="ARBA00011063"/>
    </source>
</evidence>
<dbReference type="EMBL" id="WTPX01000001">
    <property type="protein sequence ID" value="NNJ23993.1"/>
    <property type="molecule type" value="Genomic_DNA"/>
</dbReference>
<comment type="caution">
    <text evidence="7">The sequence shown here is derived from an EMBL/GenBank/DDBJ whole genome shotgun (WGS) entry which is preliminary data.</text>
</comment>
<accession>A0ABX1V9B6</accession>
<evidence type="ECO:0000256" key="5">
    <source>
        <dbReference type="ARBA" id="ARBA00051722"/>
    </source>
</evidence>
<dbReference type="SUPFAM" id="SSF52788">
    <property type="entry name" value="Phosphotyrosine protein phosphatases I"/>
    <property type="match status" value="1"/>
</dbReference>
<dbReference type="InterPro" id="IPR036196">
    <property type="entry name" value="Ptyr_pPase_sf"/>
</dbReference>
<organism evidence="7 8">
    <name type="scientific">Alienimonas chondri</name>
    <dbReference type="NCBI Taxonomy" id="2681879"/>
    <lineage>
        <taxon>Bacteria</taxon>
        <taxon>Pseudomonadati</taxon>
        <taxon>Planctomycetota</taxon>
        <taxon>Planctomycetia</taxon>
        <taxon>Planctomycetales</taxon>
        <taxon>Planctomycetaceae</taxon>
        <taxon>Alienimonas</taxon>
    </lineage>
</organism>
<evidence type="ECO:0000256" key="2">
    <source>
        <dbReference type="ARBA" id="ARBA00013064"/>
    </source>
</evidence>
<evidence type="ECO:0000313" key="8">
    <source>
        <dbReference type="Proteomes" id="UP000609651"/>
    </source>
</evidence>
<dbReference type="SMART" id="SM00226">
    <property type="entry name" value="LMWPc"/>
    <property type="match status" value="1"/>
</dbReference>
<proteinExistence type="inferred from homology"/>
<keyword evidence="8" id="KW-1185">Reference proteome</keyword>
<dbReference type="Proteomes" id="UP000609651">
    <property type="component" value="Unassembled WGS sequence"/>
</dbReference>
<dbReference type="PANTHER" id="PTHR11717:SF31">
    <property type="entry name" value="LOW MOLECULAR WEIGHT PROTEIN-TYROSINE-PHOSPHATASE ETP-RELATED"/>
    <property type="match status" value="1"/>
</dbReference>
<dbReference type="Gene3D" id="3.40.50.2300">
    <property type="match status" value="1"/>
</dbReference>
<dbReference type="PRINTS" id="PR00719">
    <property type="entry name" value="LMWPTPASE"/>
</dbReference>
<dbReference type="RefSeq" id="WP_171182470.1">
    <property type="nucleotide sequence ID" value="NZ_WTPX01000001.1"/>
</dbReference>
<dbReference type="CDD" id="cd16344">
    <property type="entry name" value="LMWPAP"/>
    <property type="match status" value="1"/>
</dbReference>
<sequence length="329" mass="35186">MTTPASPGAARDRIHEQVRTLAAGGAAEIDTAEGPVRVVSLLTRPDWSDGETGPILLLRDPSEFLDYFPRLAAAASRTTARWWPGAVTVEVSGSAEGLARSLYGQTPESAARTRTRCPDDPAVAAVLELSPTPLVQVGGQATETLVRLDDDGRWEILVEGTMSQRDLAERQGETIVFVCTGNTCRSPLAEALLRHRLSQVEAPAVRVVSAGLSAGYGSAASPESVDLARRAGADLDAHRSQPLTEDLLDSADRVMCMTRGHRDAILRHRPDVRDRVTLLDAAGYDIPDPIGGEMADYEACRLAIDRGLDRLMADLGLAPEPDDPPPGRS</sequence>
<evidence type="ECO:0000313" key="7">
    <source>
        <dbReference type="EMBL" id="NNJ23993.1"/>
    </source>
</evidence>
<evidence type="ECO:0000256" key="4">
    <source>
        <dbReference type="ARBA" id="ARBA00022912"/>
    </source>
</evidence>
<dbReference type="EC" id="3.1.3.48" evidence="2"/>
<dbReference type="Pfam" id="PF01451">
    <property type="entry name" value="LMWPc"/>
    <property type="match status" value="1"/>
</dbReference>
<comment type="catalytic activity">
    <reaction evidence="5">
        <text>O-phospho-L-tyrosyl-[protein] + H2O = L-tyrosyl-[protein] + phosphate</text>
        <dbReference type="Rhea" id="RHEA:10684"/>
        <dbReference type="Rhea" id="RHEA-COMP:10136"/>
        <dbReference type="Rhea" id="RHEA-COMP:20101"/>
        <dbReference type="ChEBI" id="CHEBI:15377"/>
        <dbReference type="ChEBI" id="CHEBI:43474"/>
        <dbReference type="ChEBI" id="CHEBI:46858"/>
        <dbReference type="ChEBI" id="CHEBI:61978"/>
        <dbReference type="EC" id="3.1.3.48"/>
    </reaction>
</comment>
<dbReference type="InterPro" id="IPR017867">
    <property type="entry name" value="Tyr_phospatase_low_mol_wt"/>
</dbReference>
<feature type="domain" description="Phosphotyrosine protein phosphatase I" evidence="6">
    <location>
        <begin position="173"/>
        <end position="314"/>
    </location>
</feature>
<dbReference type="InterPro" id="IPR050438">
    <property type="entry name" value="LMW_PTPase"/>
</dbReference>
<evidence type="ECO:0000256" key="3">
    <source>
        <dbReference type="ARBA" id="ARBA00022801"/>
    </source>
</evidence>